<evidence type="ECO:0000313" key="1">
    <source>
        <dbReference type="EMBL" id="KYN28608.1"/>
    </source>
</evidence>
<feature type="non-terminal residue" evidence="1">
    <location>
        <position position="1"/>
    </location>
</feature>
<reference evidence="1 2" key="1">
    <citation type="submission" date="2015-09" db="EMBL/GenBank/DDBJ databases">
        <title>Trachymyrmex cornetzi WGS genome.</title>
        <authorList>
            <person name="Nygaard S."/>
            <person name="Hu H."/>
            <person name="Boomsma J."/>
            <person name="Zhang G."/>
        </authorList>
    </citation>
    <scope>NUCLEOTIDE SEQUENCE [LARGE SCALE GENOMIC DNA]</scope>
    <source>
        <strain evidence="1">Tcor2-1</strain>
        <tissue evidence="1">Whole body</tissue>
    </source>
</reference>
<dbReference type="EMBL" id="KQ978756">
    <property type="protein sequence ID" value="KYN28608.1"/>
    <property type="molecule type" value="Genomic_DNA"/>
</dbReference>
<accession>A0A151JPP1</accession>
<protein>
    <submittedName>
        <fullName evidence="1">Uncharacterized protein</fullName>
    </submittedName>
</protein>
<gene>
    <name evidence="1" type="ORF">ALC57_02000</name>
</gene>
<organism evidence="1 2">
    <name type="scientific">Trachymyrmex cornetzi</name>
    <dbReference type="NCBI Taxonomy" id="471704"/>
    <lineage>
        <taxon>Eukaryota</taxon>
        <taxon>Metazoa</taxon>
        <taxon>Ecdysozoa</taxon>
        <taxon>Arthropoda</taxon>
        <taxon>Hexapoda</taxon>
        <taxon>Insecta</taxon>
        <taxon>Pterygota</taxon>
        <taxon>Neoptera</taxon>
        <taxon>Endopterygota</taxon>
        <taxon>Hymenoptera</taxon>
        <taxon>Apocrita</taxon>
        <taxon>Aculeata</taxon>
        <taxon>Formicoidea</taxon>
        <taxon>Formicidae</taxon>
        <taxon>Myrmicinae</taxon>
        <taxon>Trachymyrmex</taxon>
    </lineage>
</organism>
<keyword evidence="2" id="KW-1185">Reference proteome</keyword>
<evidence type="ECO:0000313" key="2">
    <source>
        <dbReference type="Proteomes" id="UP000078492"/>
    </source>
</evidence>
<dbReference type="STRING" id="471704.A0A151JPP1"/>
<proteinExistence type="predicted"/>
<name>A0A151JPP1_9HYME</name>
<sequence>NTTNTFIPDNVKSILQLRHKFNLPDNKYNNEKTAIEFIKNTENNIAKLEEPVKNVIRNDTISILKNLHTNNKLDDINNLKGKSRVFLRDMNDRVIFTRPDKGNVMVALDRQMYISKVNEMLQDVNTYEVVVRDATRRMVTGLRALLVRWKEKKYISDSTYRGLLCNGGILPIACDLPKIHKQIYKIVLDGFFYQNNDLFRRNINSIAITLYYDDLEIVNPLGAKLKNKLAIFYWTLANIYPELRSTLKNVNLLSIVKHIKKIPGEIKEIFVHDNRKFLLFSVLKTDTYDYHGNSIFLNSIFAHLIYMIANAQYIAE</sequence>
<dbReference type="AlphaFoldDB" id="A0A151JPP1"/>
<dbReference type="Proteomes" id="UP000078492">
    <property type="component" value="Unassembled WGS sequence"/>
</dbReference>